<evidence type="ECO:0000313" key="5">
    <source>
        <dbReference type="EMBL" id="KAG5587699.1"/>
    </source>
</evidence>
<dbReference type="PANTHER" id="PTHR10353:SF169">
    <property type="entry name" value="BETA-GLUCOSIDASE 11-LIKE"/>
    <property type="match status" value="1"/>
</dbReference>
<gene>
    <name evidence="5" type="ORF">H5410_048133</name>
</gene>
<dbReference type="PRINTS" id="PR00131">
    <property type="entry name" value="GLHYDRLASE1"/>
</dbReference>
<dbReference type="SUPFAM" id="SSF51445">
    <property type="entry name" value="(Trans)glycosidases"/>
    <property type="match status" value="2"/>
</dbReference>
<reference evidence="5 6" key="1">
    <citation type="submission" date="2020-09" db="EMBL/GenBank/DDBJ databases">
        <title>De no assembly of potato wild relative species, Solanum commersonii.</title>
        <authorList>
            <person name="Cho K."/>
        </authorList>
    </citation>
    <scope>NUCLEOTIDE SEQUENCE [LARGE SCALE GENOMIC DNA]</scope>
    <source>
        <strain evidence="5">LZ3.2</strain>
        <tissue evidence="5">Leaf</tissue>
    </source>
</reference>
<keyword evidence="2" id="KW-0732">Signal</keyword>
<sequence>MWSDPLQSPPRKLQKCRRRSSSGISSRQYCLFLLLQRRLNLPVIVLSGAGDVRRSDFPDTFVFGAGSSAYQVEGAAFEDGRMPSIWDTFAHAGIYGGANADVSCDAYHKYKEDVKLMAGMGLEGYRFSISWSRLIPNGRGSINPKGLQYYNNLINELLRHGIQPHIMLCHSDIPQTLQDEYGGWMSRKIIDDFTAYADVCFKEFGDRVLYWTTLNEVNVFTIGGYDNGITPPNHCSPPFGAKSCSIGNSTTEPYIVAHNILLAHSAAVRLYRRKYKLTQHGFVGLNLFAYRPLPCTNETADINAVQRVYDFYVGWFANPLIFGDYPDVMKRNVGSRLPEFTREESMQVKGAIDFIALNHYQTIHVKDSSSSLERKIRDYNIDGAFELIYTEEDSPPDRFEYPVTQPGLGDILEYLKQAYGNIPIYIHENGQMTRRNATLTDTRRVEYLQAYIGTVLDAMRNGSNVKGYFVWSFLDCFELLDAYGSGFGFYYVDLDDKELTRYPKLSSHCDALDETDVEVRLATQIIPKKESFKYLGFVIQGSGDIDDDVTHRIGVAWRKWRLASGVLCDKKIPPKLKGKFYRVVVRPALLYGAECWPVKNSHVHKMHVAEMRMLGWMCGHTRSDKIRNEVIREKVGVASVVDKLREARLRWFGHVKRRCANALVRRCEGLVIEGTRRGRGRPKKYWGEVIRQDLAQLHITEDMTLDRKEWRSRIKVEAPLTQKKDDNSGEPPAPTYIHGGDACFSGSSFGIRRTDFPDTFVFGSGSSAYQVEGAASEDGRTPSIWDTFADAGGYGGATAEVSCDAYHKYKEDVKLMADTGLEGYRFSISWSRLIPNGRGSVNPKGLQYYNNLIDEIVCHGIQPHVTLCHSDLPQVLENEYGGWMSRKIMCDAEDDDFTAYADVCFKEFGDRVLHWTTLNEVNVFTLGGYDNGISPPNHCSPPFGMRPCPIGNSSTEPYIAGHNLLLAHSAVVRLYRRKYKSTQHGFVGLNLFAFWSLPYTNKTADVIAAQRANDFYLGWFVNPLIFGDYPDIMKKNAGSRLPKFTRRESKQVKGAIDFIALNHYMTVRVKDSSSSLENDIRDFTADSAFEFILKNGGTLPGQYSATEPGLQGVLEYFKQAYGNPPMYIHENGQMTPRNATLNDTTRIEYLQAYIGNLLDAVRNGSNVKGYFTWSFLDCFELFNAYESAFGLYYVDLNDKELTRYPKVSAHWYSNFLKGKGYKHSDKLLLHSSQ</sequence>
<evidence type="ECO:0000313" key="6">
    <source>
        <dbReference type="Proteomes" id="UP000824120"/>
    </source>
</evidence>
<dbReference type="OrthoDB" id="65569at2759"/>
<proteinExistence type="inferred from homology"/>
<dbReference type="Gene3D" id="3.20.20.80">
    <property type="entry name" value="Glycosidases"/>
    <property type="match status" value="2"/>
</dbReference>
<dbReference type="InterPro" id="IPR033132">
    <property type="entry name" value="GH_1_N_CS"/>
</dbReference>
<accession>A0A9J5XH90</accession>
<evidence type="ECO:0000256" key="1">
    <source>
        <dbReference type="ARBA" id="ARBA00010838"/>
    </source>
</evidence>
<evidence type="ECO:0000256" key="3">
    <source>
        <dbReference type="ARBA" id="ARBA00022801"/>
    </source>
</evidence>
<dbReference type="PROSITE" id="PS00653">
    <property type="entry name" value="GLYCOSYL_HYDROL_F1_2"/>
    <property type="match status" value="2"/>
</dbReference>
<keyword evidence="3" id="KW-0378">Hydrolase</keyword>
<comment type="similarity">
    <text evidence="1">Belongs to the glycosyl hydrolase 1 family.</text>
</comment>
<evidence type="ECO:0000256" key="4">
    <source>
        <dbReference type="ARBA" id="ARBA00023180"/>
    </source>
</evidence>
<dbReference type="AlphaFoldDB" id="A0A9J5XH90"/>
<keyword evidence="6" id="KW-1185">Reference proteome</keyword>
<dbReference type="EMBL" id="JACXVP010000009">
    <property type="protein sequence ID" value="KAG5587699.1"/>
    <property type="molecule type" value="Genomic_DNA"/>
</dbReference>
<name>A0A9J5XH90_SOLCO</name>
<dbReference type="Pfam" id="PF00232">
    <property type="entry name" value="Glyco_hydro_1"/>
    <property type="match status" value="2"/>
</dbReference>
<organism evidence="5 6">
    <name type="scientific">Solanum commersonii</name>
    <name type="common">Commerson's wild potato</name>
    <name type="synonym">Commerson's nightshade</name>
    <dbReference type="NCBI Taxonomy" id="4109"/>
    <lineage>
        <taxon>Eukaryota</taxon>
        <taxon>Viridiplantae</taxon>
        <taxon>Streptophyta</taxon>
        <taxon>Embryophyta</taxon>
        <taxon>Tracheophyta</taxon>
        <taxon>Spermatophyta</taxon>
        <taxon>Magnoliopsida</taxon>
        <taxon>eudicotyledons</taxon>
        <taxon>Gunneridae</taxon>
        <taxon>Pentapetalae</taxon>
        <taxon>asterids</taxon>
        <taxon>lamiids</taxon>
        <taxon>Solanales</taxon>
        <taxon>Solanaceae</taxon>
        <taxon>Solanoideae</taxon>
        <taxon>Solaneae</taxon>
        <taxon>Solanum</taxon>
    </lineage>
</organism>
<evidence type="ECO:0008006" key="7">
    <source>
        <dbReference type="Google" id="ProtNLM"/>
    </source>
</evidence>
<keyword evidence="4" id="KW-0325">Glycoprotein</keyword>
<protein>
    <recommendedName>
        <fullName evidence="7">Beta-glucosidase</fullName>
    </recommendedName>
</protein>
<comment type="caution">
    <text evidence="5">The sequence shown here is derived from an EMBL/GenBank/DDBJ whole genome shotgun (WGS) entry which is preliminary data.</text>
</comment>
<dbReference type="InterPro" id="IPR001360">
    <property type="entry name" value="Glyco_hydro_1"/>
</dbReference>
<evidence type="ECO:0000256" key="2">
    <source>
        <dbReference type="ARBA" id="ARBA00022729"/>
    </source>
</evidence>
<dbReference type="FunFam" id="3.20.20.80:FF:000069">
    <property type="entry name" value="Beta-glucosidase 1"/>
    <property type="match status" value="2"/>
</dbReference>
<dbReference type="PANTHER" id="PTHR10353">
    <property type="entry name" value="GLYCOSYL HYDROLASE"/>
    <property type="match status" value="1"/>
</dbReference>
<dbReference type="InterPro" id="IPR017853">
    <property type="entry name" value="GH"/>
</dbReference>
<dbReference type="GO" id="GO:0008422">
    <property type="term" value="F:beta-glucosidase activity"/>
    <property type="evidence" value="ECO:0007669"/>
    <property type="project" value="TreeGrafter"/>
</dbReference>
<dbReference type="Proteomes" id="UP000824120">
    <property type="component" value="Chromosome 9"/>
</dbReference>
<dbReference type="GO" id="GO:0005975">
    <property type="term" value="P:carbohydrate metabolic process"/>
    <property type="evidence" value="ECO:0007669"/>
    <property type="project" value="InterPro"/>
</dbReference>